<accession>A0A645BY73</accession>
<protein>
    <submittedName>
        <fullName evidence="1">Uncharacterized protein</fullName>
    </submittedName>
</protein>
<evidence type="ECO:0000313" key="1">
    <source>
        <dbReference type="EMBL" id="MPM70058.1"/>
    </source>
</evidence>
<proteinExistence type="predicted"/>
<reference evidence="1" key="1">
    <citation type="submission" date="2019-08" db="EMBL/GenBank/DDBJ databases">
        <authorList>
            <person name="Kucharzyk K."/>
            <person name="Murdoch R.W."/>
            <person name="Higgins S."/>
            <person name="Loffler F."/>
        </authorList>
    </citation>
    <scope>NUCLEOTIDE SEQUENCE</scope>
</reference>
<dbReference type="AlphaFoldDB" id="A0A645BY73"/>
<gene>
    <name evidence="1" type="ORF">SDC9_117009</name>
</gene>
<dbReference type="EMBL" id="VSSQ01023245">
    <property type="protein sequence ID" value="MPM70058.1"/>
    <property type="molecule type" value="Genomic_DNA"/>
</dbReference>
<comment type="caution">
    <text evidence="1">The sequence shown here is derived from an EMBL/GenBank/DDBJ whole genome shotgun (WGS) entry which is preliminary data.</text>
</comment>
<organism evidence="1">
    <name type="scientific">bioreactor metagenome</name>
    <dbReference type="NCBI Taxonomy" id="1076179"/>
    <lineage>
        <taxon>unclassified sequences</taxon>
        <taxon>metagenomes</taxon>
        <taxon>ecological metagenomes</taxon>
    </lineage>
</organism>
<sequence>MKNQLLCLFALFLGLNLFSHENRIGKDSKEIFDEKKELSIIRFTRKTRQCFPSENNLLEK</sequence>
<name>A0A645BY73_9ZZZZ</name>